<organism evidence="2 3">
    <name type="scientific">Crucibulum laeve</name>
    <dbReference type="NCBI Taxonomy" id="68775"/>
    <lineage>
        <taxon>Eukaryota</taxon>
        <taxon>Fungi</taxon>
        <taxon>Dikarya</taxon>
        <taxon>Basidiomycota</taxon>
        <taxon>Agaricomycotina</taxon>
        <taxon>Agaricomycetes</taxon>
        <taxon>Agaricomycetidae</taxon>
        <taxon>Agaricales</taxon>
        <taxon>Agaricineae</taxon>
        <taxon>Nidulariaceae</taxon>
        <taxon>Crucibulum</taxon>
    </lineage>
</organism>
<evidence type="ECO:0000256" key="1">
    <source>
        <dbReference type="SAM" id="MobiDB-lite"/>
    </source>
</evidence>
<dbReference type="EMBL" id="ML213604">
    <property type="protein sequence ID" value="TFK38251.1"/>
    <property type="molecule type" value="Genomic_DNA"/>
</dbReference>
<feature type="region of interest" description="Disordered" evidence="1">
    <location>
        <begin position="1"/>
        <end position="24"/>
    </location>
</feature>
<feature type="compositionally biased region" description="Polar residues" evidence="1">
    <location>
        <begin position="13"/>
        <end position="24"/>
    </location>
</feature>
<accession>A0A5C3MAR9</accession>
<sequence>MGRVPVGGVEPTGSANGSCAAPTSSGTIVLSGFLSGTMTKGIARTSGSCPGALESVALSP</sequence>
<dbReference type="AlphaFoldDB" id="A0A5C3MAR9"/>
<proteinExistence type="predicted"/>
<gene>
    <name evidence="2" type="ORF">BDQ12DRAFT_684232</name>
</gene>
<dbReference type="Proteomes" id="UP000308652">
    <property type="component" value="Unassembled WGS sequence"/>
</dbReference>
<keyword evidence="3" id="KW-1185">Reference proteome</keyword>
<evidence type="ECO:0000313" key="3">
    <source>
        <dbReference type="Proteomes" id="UP000308652"/>
    </source>
</evidence>
<evidence type="ECO:0000313" key="2">
    <source>
        <dbReference type="EMBL" id="TFK38251.1"/>
    </source>
</evidence>
<protein>
    <submittedName>
        <fullName evidence="2">Uncharacterized protein</fullName>
    </submittedName>
</protein>
<name>A0A5C3MAR9_9AGAR</name>
<reference evidence="2 3" key="1">
    <citation type="journal article" date="2019" name="Nat. Ecol. Evol.">
        <title>Megaphylogeny resolves global patterns of mushroom evolution.</title>
        <authorList>
            <person name="Varga T."/>
            <person name="Krizsan K."/>
            <person name="Foldi C."/>
            <person name="Dima B."/>
            <person name="Sanchez-Garcia M."/>
            <person name="Sanchez-Ramirez S."/>
            <person name="Szollosi G.J."/>
            <person name="Szarkandi J.G."/>
            <person name="Papp V."/>
            <person name="Albert L."/>
            <person name="Andreopoulos W."/>
            <person name="Angelini C."/>
            <person name="Antonin V."/>
            <person name="Barry K.W."/>
            <person name="Bougher N.L."/>
            <person name="Buchanan P."/>
            <person name="Buyck B."/>
            <person name="Bense V."/>
            <person name="Catcheside P."/>
            <person name="Chovatia M."/>
            <person name="Cooper J."/>
            <person name="Damon W."/>
            <person name="Desjardin D."/>
            <person name="Finy P."/>
            <person name="Geml J."/>
            <person name="Haridas S."/>
            <person name="Hughes K."/>
            <person name="Justo A."/>
            <person name="Karasinski D."/>
            <person name="Kautmanova I."/>
            <person name="Kiss B."/>
            <person name="Kocsube S."/>
            <person name="Kotiranta H."/>
            <person name="LaButti K.M."/>
            <person name="Lechner B.E."/>
            <person name="Liimatainen K."/>
            <person name="Lipzen A."/>
            <person name="Lukacs Z."/>
            <person name="Mihaltcheva S."/>
            <person name="Morgado L.N."/>
            <person name="Niskanen T."/>
            <person name="Noordeloos M.E."/>
            <person name="Ohm R.A."/>
            <person name="Ortiz-Santana B."/>
            <person name="Ovrebo C."/>
            <person name="Racz N."/>
            <person name="Riley R."/>
            <person name="Savchenko A."/>
            <person name="Shiryaev A."/>
            <person name="Soop K."/>
            <person name="Spirin V."/>
            <person name="Szebenyi C."/>
            <person name="Tomsovsky M."/>
            <person name="Tulloss R.E."/>
            <person name="Uehling J."/>
            <person name="Grigoriev I.V."/>
            <person name="Vagvolgyi C."/>
            <person name="Papp T."/>
            <person name="Martin F.M."/>
            <person name="Miettinen O."/>
            <person name="Hibbett D.S."/>
            <person name="Nagy L.G."/>
        </authorList>
    </citation>
    <scope>NUCLEOTIDE SEQUENCE [LARGE SCALE GENOMIC DNA]</scope>
    <source>
        <strain evidence="2 3">CBS 166.37</strain>
    </source>
</reference>